<dbReference type="Pfam" id="PF07228">
    <property type="entry name" value="SpoIIE"/>
    <property type="match status" value="1"/>
</dbReference>
<evidence type="ECO:0000259" key="3">
    <source>
        <dbReference type="SMART" id="SM00331"/>
    </source>
</evidence>
<evidence type="ECO:0000256" key="2">
    <source>
        <dbReference type="SAM" id="MobiDB-lite"/>
    </source>
</evidence>
<feature type="domain" description="PPM-type phosphatase" evidence="3">
    <location>
        <begin position="230"/>
        <end position="447"/>
    </location>
</feature>
<dbReference type="PANTHER" id="PTHR43156">
    <property type="entry name" value="STAGE II SPORULATION PROTEIN E-RELATED"/>
    <property type="match status" value="1"/>
</dbReference>
<name>A0ABP3GDI5_9ACTN</name>
<dbReference type="SMART" id="SM00331">
    <property type="entry name" value="PP2C_SIG"/>
    <property type="match status" value="1"/>
</dbReference>
<organism evidence="4 5">
    <name type="scientific">Actinoallomurus spadix</name>
    <dbReference type="NCBI Taxonomy" id="79912"/>
    <lineage>
        <taxon>Bacteria</taxon>
        <taxon>Bacillati</taxon>
        <taxon>Actinomycetota</taxon>
        <taxon>Actinomycetes</taxon>
        <taxon>Streptosporangiales</taxon>
        <taxon>Thermomonosporaceae</taxon>
        <taxon>Actinoallomurus</taxon>
    </lineage>
</organism>
<protein>
    <submittedName>
        <fullName evidence="4">PP2C family protein-serine/threonine phosphatase</fullName>
    </submittedName>
</protein>
<evidence type="ECO:0000313" key="5">
    <source>
        <dbReference type="Proteomes" id="UP001501822"/>
    </source>
</evidence>
<keyword evidence="1" id="KW-0378">Hydrolase</keyword>
<dbReference type="Proteomes" id="UP001501822">
    <property type="component" value="Unassembled WGS sequence"/>
</dbReference>
<dbReference type="InterPro" id="IPR052016">
    <property type="entry name" value="Bact_Sigma-Reg"/>
</dbReference>
<evidence type="ECO:0000256" key="1">
    <source>
        <dbReference type="ARBA" id="ARBA00022801"/>
    </source>
</evidence>
<dbReference type="RefSeq" id="WP_252798778.1">
    <property type="nucleotide sequence ID" value="NZ_BAAABM010000029.1"/>
</dbReference>
<dbReference type="EMBL" id="BAAABM010000029">
    <property type="protein sequence ID" value="GAA0342863.1"/>
    <property type="molecule type" value="Genomic_DNA"/>
</dbReference>
<gene>
    <name evidence="4" type="ORF">GCM10010151_35580</name>
</gene>
<comment type="caution">
    <text evidence="4">The sequence shown here is derived from an EMBL/GenBank/DDBJ whole genome shotgun (WGS) entry which is preliminary data.</text>
</comment>
<dbReference type="SUPFAM" id="SSF81606">
    <property type="entry name" value="PP2C-like"/>
    <property type="match status" value="1"/>
</dbReference>
<dbReference type="Gene3D" id="3.60.40.10">
    <property type="entry name" value="PPM-type phosphatase domain"/>
    <property type="match status" value="1"/>
</dbReference>
<feature type="region of interest" description="Disordered" evidence="2">
    <location>
        <begin position="354"/>
        <end position="373"/>
    </location>
</feature>
<evidence type="ECO:0000313" key="4">
    <source>
        <dbReference type="EMBL" id="GAA0342863.1"/>
    </source>
</evidence>
<reference evidence="5" key="1">
    <citation type="journal article" date="2019" name="Int. J. Syst. Evol. Microbiol.">
        <title>The Global Catalogue of Microorganisms (GCM) 10K type strain sequencing project: providing services to taxonomists for standard genome sequencing and annotation.</title>
        <authorList>
            <consortium name="The Broad Institute Genomics Platform"/>
            <consortium name="The Broad Institute Genome Sequencing Center for Infectious Disease"/>
            <person name="Wu L."/>
            <person name="Ma J."/>
        </authorList>
    </citation>
    <scope>NUCLEOTIDE SEQUENCE [LARGE SCALE GENOMIC DNA]</scope>
    <source>
        <strain evidence="5">JCM 3146</strain>
    </source>
</reference>
<sequence length="471" mass="50468">MSTGEAAGLSVGERILADILREARCNPPNRLAEVVLHQARPLGITRVVVYLADLQETVLVPLPCAADPGTDTGLGDEVDVDVPGDGTPAPVRGVEPIGHLTSLGDCTPAPGMVRIEGTVAGLAYRRLTVVTAEEGDAPGDLTGVDAPVRRHRVWLPLVDGTVRLGVLELALDRLGEQVLQRCHLLAGVVALLVASHGIHSDAFARLRRRERMELSAEMVWAFMPGHTLATKDVVISAAAEPAYRLGGDAYDFSTMDTSVHMTVLDAAGHDLVAGLVASVGLASCRSTRRAGGGLAEIATVADRAIREHSPEWRFMTGLLLNLETETGRLEWVNCGHPPPLLIRKDKVIKELARTPDPPMGLLEGTRPRTHHETLQPGDRLLCYTDGVIEARTRTGELFGVERLADTILRTTAAGMSTPEALRRLVHGLLAEHGAPLADDATIMLAEWRPTTPGGAIQLTPQTTLPMQHPER</sequence>
<keyword evidence="5" id="KW-1185">Reference proteome</keyword>
<accession>A0ABP3GDI5</accession>
<dbReference type="PANTHER" id="PTHR43156:SF2">
    <property type="entry name" value="STAGE II SPORULATION PROTEIN E"/>
    <property type="match status" value="1"/>
</dbReference>
<proteinExistence type="predicted"/>
<dbReference type="InterPro" id="IPR001932">
    <property type="entry name" value="PPM-type_phosphatase-like_dom"/>
</dbReference>
<dbReference type="InterPro" id="IPR036457">
    <property type="entry name" value="PPM-type-like_dom_sf"/>
</dbReference>